<keyword evidence="2" id="KW-1185">Reference proteome</keyword>
<dbReference type="OrthoDB" id="2469560at2"/>
<accession>A0A3S2VSC7</accession>
<dbReference type="AlphaFoldDB" id="A0A3S2VSC7"/>
<protein>
    <submittedName>
        <fullName evidence="1">Class I SAM-dependent methyltransferase</fullName>
    </submittedName>
</protein>
<evidence type="ECO:0000313" key="2">
    <source>
        <dbReference type="Proteomes" id="UP000282837"/>
    </source>
</evidence>
<keyword evidence="1" id="KW-0808">Transferase</keyword>
<keyword evidence="1" id="KW-0489">Methyltransferase</keyword>
<organism evidence="1 2">
    <name type="scientific">Novosphingobium umbonatum</name>
    <dbReference type="NCBI Taxonomy" id="1908524"/>
    <lineage>
        <taxon>Bacteria</taxon>
        <taxon>Pseudomonadati</taxon>
        <taxon>Pseudomonadota</taxon>
        <taxon>Alphaproteobacteria</taxon>
        <taxon>Sphingomonadales</taxon>
        <taxon>Sphingomonadaceae</taxon>
        <taxon>Novosphingobium</taxon>
    </lineage>
</organism>
<evidence type="ECO:0000313" key="1">
    <source>
        <dbReference type="EMBL" id="RVU04468.1"/>
    </source>
</evidence>
<dbReference type="Proteomes" id="UP000282837">
    <property type="component" value="Unassembled WGS sequence"/>
</dbReference>
<gene>
    <name evidence="1" type="ORF">EOE18_11775</name>
</gene>
<proteinExistence type="predicted"/>
<reference evidence="1 2" key="1">
    <citation type="submission" date="2019-01" db="EMBL/GenBank/DDBJ databases">
        <authorList>
            <person name="Chen W.-M."/>
        </authorList>
    </citation>
    <scope>NUCLEOTIDE SEQUENCE [LARGE SCALE GENOMIC DNA]</scope>
    <source>
        <strain evidence="1 2">FSY-9</strain>
    </source>
</reference>
<dbReference type="EMBL" id="SACO01000008">
    <property type="protein sequence ID" value="RVU04468.1"/>
    <property type="molecule type" value="Genomic_DNA"/>
</dbReference>
<name>A0A3S2VSC7_9SPHN</name>
<sequence length="263" mass="29077">MSEAFLHSVAEYASLIVDCLAMARAREVVEVTQAPGGIARQIVPYLEQYDGRLTVIDPAPDAEFLHWQMLQPQVISVAAHSLDAVGLQNDVDAWILDGDHNYHTVSNELRMVSSLADRDGRPVLAFVHDVGWPWGRRDFYGQPDRIPSHARHAAGRHLPAVPDELCLWGGDQAAYAVQEGGPRNGVLSAVEDFLRDSREMDLSLAYAHVPAIFGLGVIYDKAAPYAAALAQRLAPWDRNPLLARMEDNRLRQIGADPRWSDVA</sequence>
<dbReference type="RefSeq" id="WP_127709720.1">
    <property type="nucleotide sequence ID" value="NZ_SACO01000008.1"/>
</dbReference>
<dbReference type="GO" id="GO:0008168">
    <property type="term" value="F:methyltransferase activity"/>
    <property type="evidence" value="ECO:0007669"/>
    <property type="project" value="UniProtKB-KW"/>
</dbReference>
<dbReference type="GO" id="GO:0032259">
    <property type="term" value="P:methylation"/>
    <property type="evidence" value="ECO:0007669"/>
    <property type="project" value="UniProtKB-KW"/>
</dbReference>
<comment type="caution">
    <text evidence="1">The sequence shown here is derived from an EMBL/GenBank/DDBJ whole genome shotgun (WGS) entry which is preliminary data.</text>
</comment>